<sequence length="240" mass="26486">MLSTTSSLFATLFLGHAFGFPYPLPNSTIPSPTNSTICNSTATLCNGVPAAVSPPPLGSGEYVCHEVYPTELTIVNSRYPDYTVDHLHQANQFFMLRRQLAGDGEIATIVQFNGLPNSTSNYTCRLEFVLPRQDLQRISGPNPSFNVYQVEQDIGPTATWNTYKDDKTSLYGTVNGDNEALERTRSVGGVAAVNEMACNETLTFQMGLMHDSMYNPNYWEFSEVAPPAWPVQGFRIVYGC</sequence>
<name>A0A6A5STP0_9PLEO</name>
<protein>
    <recommendedName>
        <fullName evidence="4">Ubiquitin 3 binding protein But2 C-terminal domain-containing protein</fullName>
    </recommendedName>
</protein>
<evidence type="ECO:0000313" key="3">
    <source>
        <dbReference type="Proteomes" id="UP000800038"/>
    </source>
</evidence>
<proteinExistence type="predicted"/>
<feature type="chain" id="PRO_5025412724" description="Ubiquitin 3 binding protein But2 C-terminal domain-containing protein" evidence="1">
    <location>
        <begin position="20"/>
        <end position="240"/>
    </location>
</feature>
<dbReference type="Proteomes" id="UP000800038">
    <property type="component" value="Unassembled WGS sequence"/>
</dbReference>
<reference evidence="2" key="1">
    <citation type="journal article" date="2020" name="Stud. Mycol.">
        <title>101 Dothideomycetes genomes: a test case for predicting lifestyles and emergence of pathogens.</title>
        <authorList>
            <person name="Haridas S."/>
            <person name="Albert R."/>
            <person name="Binder M."/>
            <person name="Bloem J."/>
            <person name="Labutti K."/>
            <person name="Salamov A."/>
            <person name="Andreopoulos B."/>
            <person name="Baker S."/>
            <person name="Barry K."/>
            <person name="Bills G."/>
            <person name="Bluhm B."/>
            <person name="Cannon C."/>
            <person name="Castanera R."/>
            <person name="Culley D."/>
            <person name="Daum C."/>
            <person name="Ezra D."/>
            <person name="Gonzalez J."/>
            <person name="Henrissat B."/>
            <person name="Kuo A."/>
            <person name="Liang C."/>
            <person name="Lipzen A."/>
            <person name="Lutzoni F."/>
            <person name="Magnuson J."/>
            <person name="Mondo S."/>
            <person name="Nolan M."/>
            <person name="Ohm R."/>
            <person name="Pangilinan J."/>
            <person name="Park H.-J."/>
            <person name="Ramirez L."/>
            <person name="Alfaro M."/>
            <person name="Sun H."/>
            <person name="Tritt A."/>
            <person name="Yoshinaga Y."/>
            <person name="Zwiers L.-H."/>
            <person name="Turgeon B."/>
            <person name="Goodwin S."/>
            <person name="Spatafora J."/>
            <person name="Crous P."/>
            <person name="Grigoriev I."/>
        </authorList>
    </citation>
    <scope>NUCLEOTIDE SEQUENCE</scope>
    <source>
        <strain evidence="2">CBS 161.51</strain>
    </source>
</reference>
<evidence type="ECO:0000313" key="2">
    <source>
        <dbReference type="EMBL" id="KAF1941926.1"/>
    </source>
</evidence>
<keyword evidence="3" id="KW-1185">Reference proteome</keyword>
<organism evidence="2 3">
    <name type="scientific">Clathrospora elynae</name>
    <dbReference type="NCBI Taxonomy" id="706981"/>
    <lineage>
        <taxon>Eukaryota</taxon>
        <taxon>Fungi</taxon>
        <taxon>Dikarya</taxon>
        <taxon>Ascomycota</taxon>
        <taxon>Pezizomycotina</taxon>
        <taxon>Dothideomycetes</taxon>
        <taxon>Pleosporomycetidae</taxon>
        <taxon>Pleosporales</taxon>
        <taxon>Diademaceae</taxon>
        <taxon>Clathrospora</taxon>
    </lineage>
</organism>
<keyword evidence="1" id="KW-0732">Signal</keyword>
<feature type="signal peptide" evidence="1">
    <location>
        <begin position="1"/>
        <end position="19"/>
    </location>
</feature>
<evidence type="ECO:0000256" key="1">
    <source>
        <dbReference type="SAM" id="SignalP"/>
    </source>
</evidence>
<dbReference type="OrthoDB" id="3772810at2759"/>
<dbReference type="EMBL" id="ML976041">
    <property type="protein sequence ID" value="KAF1941926.1"/>
    <property type="molecule type" value="Genomic_DNA"/>
</dbReference>
<accession>A0A6A5STP0</accession>
<evidence type="ECO:0008006" key="4">
    <source>
        <dbReference type="Google" id="ProtNLM"/>
    </source>
</evidence>
<gene>
    <name evidence="2" type="ORF">EJ02DRAFT_512102</name>
</gene>
<dbReference type="AlphaFoldDB" id="A0A6A5STP0"/>